<gene>
    <name evidence="1" type="ORF">CLV41_101969</name>
</gene>
<dbReference type="AlphaFoldDB" id="A0A2S3V414"/>
<proteinExistence type="predicted"/>
<dbReference type="RefSeq" id="WP_103221077.1">
    <property type="nucleotide sequence ID" value="NZ_PPCN01000001.1"/>
</dbReference>
<dbReference type="EMBL" id="PPCN01000001">
    <property type="protein sequence ID" value="POF34513.1"/>
    <property type="molecule type" value="Genomic_DNA"/>
</dbReference>
<organism evidence="1 2">
    <name type="scientific">Roseibium marinum</name>
    <dbReference type="NCBI Taxonomy" id="281252"/>
    <lineage>
        <taxon>Bacteria</taxon>
        <taxon>Pseudomonadati</taxon>
        <taxon>Pseudomonadota</taxon>
        <taxon>Alphaproteobacteria</taxon>
        <taxon>Hyphomicrobiales</taxon>
        <taxon>Stappiaceae</taxon>
        <taxon>Roseibium</taxon>
    </lineage>
</organism>
<keyword evidence="2" id="KW-1185">Reference proteome</keyword>
<sequence>MFQRLGGRTRNVAHLERIETAVRKHFSLAENDLVLVSEENLRVPGFPACCTLVRFWKGPERRYRIRIFEPVSRVSETDLPVTWLLPSLTDDGEPDCC</sequence>
<dbReference type="OrthoDB" id="7067390at2"/>
<evidence type="ECO:0000313" key="1">
    <source>
        <dbReference type="EMBL" id="POF34513.1"/>
    </source>
</evidence>
<reference evidence="1 2" key="1">
    <citation type="submission" date="2018-01" db="EMBL/GenBank/DDBJ databases">
        <title>Genomic Encyclopedia of Archaeal and Bacterial Type Strains, Phase II (KMG-II): from individual species to whole genera.</title>
        <authorList>
            <person name="Goeker M."/>
        </authorList>
    </citation>
    <scope>NUCLEOTIDE SEQUENCE [LARGE SCALE GENOMIC DNA]</scope>
    <source>
        <strain evidence="1 2">DSM 17023</strain>
    </source>
</reference>
<accession>A0A2S3V414</accession>
<name>A0A2S3V414_9HYPH</name>
<evidence type="ECO:0000313" key="2">
    <source>
        <dbReference type="Proteomes" id="UP000236959"/>
    </source>
</evidence>
<protein>
    <submittedName>
        <fullName evidence="1">Uncharacterized protein</fullName>
    </submittedName>
</protein>
<dbReference type="Proteomes" id="UP000236959">
    <property type="component" value="Unassembled WGS sequence"/>
</dbReference>
<comment type="caution">
    <text evidence="1">The sequence shown here is derived from an EMBL/GenBank/DDBJ whole genome shotgun (WGS) entry which is preliminary data.</text>
</comment>